<evidence type="ECO:0000313" key="3">
    <source>
        <dbReference type="Proteomes" id="UP000538666"/>
    </source>
</evidence>
<evidence type="ECO:0000313" key="2">
    <source>
        <dbReference type="EMBL" id="MBB6143963.1"/>
    </source>
</evidence>
<dbReference type="InterPro" id="IPR002645">
    <property type="entry name" value="STAS_dom"/>
</dbReference>
<accession>A0A841JRC9</accession>
<sequence length="116" mass="12424">MSDPSAASVLTFEIERIGTTAVVRCHGQLIAGAIAAFSDRIKQLIPDNKRIILDLTDVARMDSTGLGGVVRLYVSARSAGCSLELINMGKQVRELLGLTNLMSVLALIGEHNIRFG</sequence>
<evidence type="ECO:0000259" key="1">
    <source>
        <dbReference type="PROSITE" id="PS50801"/>
    </source>
</evidence>
<keyword evidence="3" id="KW-1185">Reference proteome</keyword>
<proteinExistence type="predicted"/>
<dbReference type="InterPro" id="IPR036513">
    <property type="entry name" value="STAS_dom_sf"/>
</dbReference>
<gene>
    <name evidence="2" type="ORF">HNQ77_001912</name>
</gene>
<dbReference type="EMBL" id="JACHEK010000003">
    <property type="protein sequence ID" value="MBB6143963.1"/>
    <property type="molecule type" value="Genomic_DNA"/>
</dbReference>
<dbReference type="Gene3D" id="3.30.750.24">
    <property type="entry name" value="STAS domain"/>
    <property type="match status" value="1"/>
</dbReference>
<dbReference type="PROSITE" id="PS50801">
    <property type="entry name" value="STAS"/>
    <property type="match status" value="1"/>
</dbReference>
<protein>
    <submittedName>
        <fullName evidence="2">Anti-sigma B factor antagonist</fullName>
    </submittedName>
</protein>
<dbReference type="SUPFAM" id="SSF52091">
    <property type="entry name" value="SpoIIaa-like"/>
    <property type="match status" value="1"/>
</dbReference>
<name>A0A841JRC9_9BACT</name>
<organism evidence="2 3">
    <name type="scientific">Silvibacterium bohemicum</name>
    <dbReference type="NCBI Taxonomy" id="1577686"/>
    <lineage>
        <taxon>Bacteria</taxon>
        <taxon>Pseudomonadati</taxon>
        <taxon>Acidobacteriota</taxon>
        <taxon>Terriglobia</taxon>
        <taxon>Terriglobales</taxon>
        <taxon>Acidobacteriaceae</taxon>
        <taxon>Silvibacterium</taxon>
    </lineage>
</organism>
<reference evidence="2 3" key="1">
    <citation type="submission" date="2020-08" db="EMBL/GenBank/DDBJ databases">
        <title>Genomic Encyclopedia of Type Strains, Phase IV (KMG-IV): sequencing the most valuable type-strain genomes for metagenomic binning, comparative biology and taxonomic classification.</title>
        <authorList>
            <person name="Goeker M."/>
        </authorList>
    </citation>
    <scope>NUCLEOTIDE SEQUENCE [LARGE SCALE GENOMIC DNA]</scope>
    <source>
        <strain evidence="2 3">DSM 103733</strain>
    </source>
</reference>
<feature type="domain" description="STAS" evidence="1">
    <location>
        <begin position="10"/>
        <end position="116"/>
    </location>
</feature>
<dbReference type="RefSeq" id="WP_050058479.1">
    <property type="nucleotide sequence ID" value="NZ_JACHEK010000003.1"/>
</dbReference>
<dbReference type="OrthoDB" id="120413at2"/>
<comment type="caution">
    <text evidence="2">The sequence shown here is derived from an EMBL/GenBank/DDBJ whole genome shotgun (WGS) entry which is preliminary data.</text>
</comment>
<dbReference type="CDD" id="cd07043">
    <property type="entry name" value="STAS_anti-anti-sigma_factors"/>
    <property type="match status" value="1"/>
</dbReference>
<dbReference type="Proteomes" id="UP000538666">
    <property type="component" value="Unassembled WGS sequence"/>
</dbReference>
<dbReference type="AlphaFoldDB" id="A0A841JRC9"/>
<dbReference type="Pfam" id="PF01740">
    <property type="entry name" value="STAS"/>
    <property type="match status" value="1"/>
</dbReference>